<dbReference type="PANTHER" id="PTHR46797">
    <property type="entry name" value="HTH-TYPE TRANSCRIPTIONAL REGULATOR"/>
    <property type="match status" value="1"/>
</dbReference>
<dbReference type="InterPro" id="IPR011051">
    <property type="entry name" value="RmlC_Cupin_sf"/>
</dbReference>
<dbReference type="InterPro" id="IPR013096">
    <property type="entry name" value="Cupin_2"/>
</dbReference>
<dbReference type="Pfam" id="PF01381">
    <property type="entry name" value="HTH_3"/>
    <property type="match status" value="1"/>
</dbReference>
<dbReference type="SMART" id="SM00530">
    <property type="entry name" value="HTH_XRE"/>
    <property type="match status" value="1"/>
</dbReference>
<evidence type="ECO:0000313" key="4">
    <source>
        <dbReference type="Proteomes" id="UP000422108"/>
    </source>
</evidence>
<dbReference type="Gene3D" id="2.60.120.10">
    <property type="entry name" value="Jelly Rolls"/>
    <property type="match status" value="1"/>
</dbReference>
<accession>A0A5K8AGK7</accession>
<sequence>MFKKKDRVSSGVNQLDQQLGGLFIGDNVIWYDDAGSLASTFSFSFIKESQKRNRPLIYITFDRSPKKLIEDLGPMAESQYLTILDCFTHGKGDGSEVFSKFYEKDGAHWPFQIVRVNDPDNPDVVSDSIYSLHATMKGDVRFVFESLTGMQDLWGGEDAILRFYSRACPRLYELETIAYWIMEKRAHSERVRASINQIAQVAIELSINRGKSALTIRKADKRKPDVLNSPLIYWNDGTDVVFEMESGKGGTIDIGGRVKEIRKRQAMPQKEMAALVGVTPSTISQIESGTIYPSIPALFKIAQVLQVPAAAFLKEQAGSADRVVFSGGTPIGLADFPKQDIIGYRLCPPDFETDADPYLIEIPAGKKLQAHFFIHKGEELGYVLSGSLELKIGNRVHRAGIGDVVYLTTTLPSYWKNTGNETARMLWVKIMK</sequence>
<protein>
    <recommendedName>
        <fullName evidence="2">HTH cro/C1-type domain-containing protein</fullName>
    </recommendedName>
</protein>
<gene>
    <name evidence="3" type="ORF">DSCOOX_48780</name>
</gene>
<proteinExistence type="predicted"/>
<keyword evidence="4" id="KW-1185">Reference proteome</keyword>
<dbReference type="CDD" id="cd00093">
    <property type="entry name" value="HTH_XRE"/>
    <property type="match status" value="1"/>
</dbReference>
<dbReference type="InterPro" id="IPR014710">
    <property type="entry name" value="RmlC-like_jellyroll"/>
</dbReference>
<dbReference type="InterPro" id="IPR027417">
    <property type="entry name" value="P-loop_NTPase"/>
</dbReference>
<dbReference type="RefSeq" id="WP_155312570.1">
    <property type="nucleotide sequence ID" value="NZ_AP021879.1"/>
</dbReference>
<evidence type="ECO:0000313" key="3">
    <source>
        <dbReference type="EMBL" id="BBO91698.1"/>
    </source>
</evidence>
<dbReference type="Pfam" id="PF07883">
    <property type="entry name" value="Cupin_2"/>
    <property type="match status" value="1"/>
</dbReference>
<evidence type="ECO:0000259" key="2">
    <source>
        <dbReference type="PROSITE" id="PS50943"/>
    </source>
</evidence>
<dbReference type="PROSITE" id="PS50943">
    <property type="entry name" value="HTH_CROC1"/>
    <property type="match status" value="1"/>
</dbReference>
<dbReference type="CDD" id="cd02209">
    <property type="entry name" value="cupin_XRE_C"/>
    <property type="match status" value="1"/>
</dbReference>
<dbReference type="Gene3D" id="3.40.50.300">
    <property type="entry name" value="P-loop containing nucleotide triphosphate hydrolases"/>
    <property type="match status" value="1"/>
</dbReference>
<dbReference type="SUPFAM" id="SSF51182">
    <property type="entry name" value="RmlC-like cupins"/>
    <property type="match status" value="1"/>
</dbReference>
<dbReference type="InterPro" id="IPR010982">
    <property type="entry name" value="Lambda_DNA-bd_dom_sf"/>
</dbReference>
<feature type="domain" description="HTH cro/C1-type" evidence="2">
    <location>
        <begin position="258"/>
        <end position="312"/>
    </location>
</feature>
<dbReference type="PANTHER" id="PTHR46797:SF2">
    <property type="entry name" value="TRANSCRIPTIONAL REGULATOR"/>
    <property type="match status" value="1"/>
</dbReference>
<dbReference type="SUPFAM" id="SSF47413">
    <property type="entry name" value="lambda repressor-like DNA-binding domains"/>
    <property type="match status" value="1"/>
</dbReference>
<evidence type="ECO:0000256" key="1">
    <source>
        <dbReference type="ARBA" id="ARBA00023125"/>
    </source>
</evidence>
<dbReference type="AlphaFoldDB" id="A0A5K8AGK7"/>
<reference evidence="3 4" key="1">
    <citation type="submission" date="2019-11" db="EMBL/GenBank/DDBJ databases">
        <title>Comparative genomics of hydrocarbon-degrading Desulfosarcina strains.</title>
        <authorList>
            <person name="Watanabe M."/>
            <person name="Kojima H."/>
            <person name="Fukui M."/>
        </authorList>
    </citation>
    <scope>NUCLEOTIDE SEQUENCE [LARGE SCALE GENOMIC DNA]</scope>
    <source>
        <strain evidence="4">oXyS1</strain>
    </source>
</reference>
<dbReference type="GO" id="GO:0003677">
    <property type="term" value="F:DNA binding"/>
    <property type="evidence" value="ECO:0007669"/>
    <property type="project" value="UniProtKB-KW"/>
</dbReference>
<dbReference type="InterPro" id="IPR050807">
    <property type="entry name" value="TransReg_Diox_bact_type"/>
</dbReference>
<dbReference type="SUPFAM" id="SSF52540">
    <property type="entry name" value="P-loop containing nucleoside triphosphate hydrolases"/>
    <property type="match status" value="1"/>
</dbReference>
<dbReference type="Gene3D" id="1.10.260.40">
    <property type="entry name" value="lambda repressor-like DNA-binding domains"/>
    <property type="match status" value="1"/>
</dbReference>
<name>A0A5K8AGK7_9BACT</name>
<dbReference type="EMBL" id="AP021879">
    <property type="protein sequence ID" value="BBO91698.1"/>
    <property type="molecule type" value="Genomic_DNA"/>
</dbReference>
<keyword evidence="1" id="KW-0238">DNA-binding</keyword>
<organism evidence="3 4">
    <name type="scientific">Desulfosarcina ovata subsp. ovata</name>
    <dbReference type="NCBI Taxonomy" id="2752305"/>
    <lineage>
        <taxon>Bacteria</taxon>
        <taxon>Pseudomonadati</taxon>
        <taxon>Thermodesulfobacteriota</taxon>
        <taxon>Desulfobacteria</taxon>
        <taxon>Desulfobacterales</taxon>
        <taxon>Desulfosarcinaceae</taxon>
        <taxon>Desulfosarcina</taxon>
    </lineage>
</organism>
<dbReference type="GO" id="GO:0003700">
    <property type="term" value="F:DNA-binding transcription factor activity"/>
    <property type="evidence" value="ECO:0007669"/>
    <property type="project" value="TreeGrafter"/>
</dbReference>
<dbReference type="InterPro" id="IPR001387">
    <property type="entry name" value="Cro/C1-type_HTH"/>
</dbReference>
<dbReference type="Proteomes" id="UP000422108">
    <property type="component" value="Chromosome"/>
</dbReference>
<dbReference type="GO" id="GO:0005829">
    <property type="term" value="C:cytosol"/>
    <property type="evidence" value="ECO:0007669"/>
    <property type="project" value="TreeGrafter"/>
</dbReference>